<protein>
    <submittedName>
        <fullName evidence="1">Uncharacterized protein</fullName>
    </submittedName>
</protein>
<keyword evidence="2" id="KW-1185">Reference proteome</keyword>
<dbReference type="AlphaFoldDB" id="A0AAD6IFM9"/>
<reference evidence="1" key="1">
    <citation type="journal article" date="2023" name="IMA Fungus">
        <title>Comparative genomic study of the Penicillium genus elucidates a diverse pangenome and 15 lateral gene transfer events.</title>
        <authorList>
            <person name="Petersen C."/>
            <person name="Sorensen T."/>
            <person name="Nielsen M.R."/>
            <person name="Sondergaard T.E."/>
            <person name="Sorensen J.L."/>
            <person name="Fitzpatrick D.A."/>
            <person name="Frisvad J.C."/>
            <person name="Nielsen K.L."/>
        </authorList>
    </citation>
    <scope>NUCLEOTIDE SEQUENCE</scope>
    <source>
        <strain evidence="1">IBT 15450</strain>
    </source>
</reference>
<evidence type="ECO:0000313" key="1">
    <source>
        <dbReference type="EMBL" id="KAJ6045060.1"/>
    </source>
</evidence>
<sequence length="83" mass="9219">MDSLSSAGKNLPEIPRSKSTEKFTIVGFKHTNETEILLSIIHHGSLRMSFFQPKTNKVGGPIPPPRSPYVIAVGYYVPPHLFI</sequence>
<gene>
    <name evidence="1" type="ORF">N7460_006415</name>
</gene>
<comment type="caution">
    <text evidence="1">The sequence shown here is derived from an EMBL/GenBank/DDBJ whole genome shotgun (WGS) entry which is preliminary data.</text>
</comment>
<organism evidence="1 2">
    <name type="scientific">Penicillium canescens</name>
    <dbReference type="NCBI Taxonomy" id="5083"/>
    <lineage>
        <taxon>Eukaryota</taxon>
        <taxon>Fungi</taxon>
        <taxon>Dikarya</taxon>
        <taxon>Ascomycota</taxon>
        <taxon>Pezizomycotina</taxon>
        <taxon>Eurotiomycetes</taxon>
        <taxon>Eurotiomycetidae</taxon>
        <taxon>Eurotiales</taxon>
        <taxon>Aspergillaceae</taxon>
        <taxon>Penicillium</taxon>
    </lineage>
</organism>
<name>A0AAD6IFM9_PENCN</name>
<dbReference type="Proteomes" id="UP001219568">
    <property type="component" value="Unassembled WGS sequence"/>
</dbReference>
<proteinExistence type="predicted"/>
<evidence type="ECO:0000313" key="2">
    <source>
        <dbReference type="Proteomes" id="UP001219568"/>
    </source>
</evidence>
<accession>A0AAD6IFM9</accession>
<dbReference type="EMBL" id="JAQJZL010000004">
    <property type="protein sequence ID" value="KAJ6045060.1"/>
    <property type="molecule type" value="Genomic_DNA"/>
</dbReference>
<reference evidence="1" key="2">
    <citation type="submission" date="2023-01" db="EMBL/GenBank/DDBJ databases">
        <authorList>
            <person name="Petersen C."/>
        </authorList>
    </citation>
    <scope>NUCLEOTIDE SEQUENCE</scope>
    <source>
        <strain evidence="1">IBT 15450</strain>
    </source>
</reference>